<reference evidence="1" key="1">
    <citation type="submission" date="2020-05" db="EMBL/GenBank/DDBJ databases">
        <title>Large-scale comparative analyses of tick genomes elucidate their genetic diversity and vector capacities.</title>
        <authorList>
            <person name="Jia N."/>
            <person name="Wang J."/>
            <person name="Shi W."/>
            <person name="Du L."/>
            <person name="Sun Y."/>
            <person name="Zhan W."/>
            <person name="Jiang J."/>
            <person name="Wang Q."/>
            <person name="Zhang B."/>
            <person name="Ji P."/>
            <person name="Sakyi L.B."/>
            <person name="Cui X."/>
            <person name="Yuan T."/>
            <person name="Jiang B."/>
            <person name="Yang W."/>
            <person name="Lam T.T.-Y."/>
            <person name="Chang Q."/>
            <person name="Ding S."/>
            <person name="Wang X."/>
            <person name="Zhu J."/>
            <person name="Ruan X."/>
            <person name="Zhao L."/>
            <person name="Wei J."/>
            <person name="Que T."/>
            <person name="Du C."/>
            <person name="Cheng J."/>
            <person name="Dai P."/>
            <person name="Han X."/>
            <person name="Huang E."/>
            <person name="Gao Y."/>
            <person name="Liu J."/>
            <person name="Shao H."/>
            <person name="Ye R."/>
            <person name="Li L."/>
            <person name="Wei W."/>
            <person name="Wang X."/>
            <person name="Wang C."/>
            <person name="Yang T."/>
            <person name="Huo Q."/>
            <person name="Li W."/>
            <person name="Guo W."/>
            <person name="Chen H."/>
            <person name="Zhou L."/>
            <person name="Ni X."/>
            <person name="Tian J."/>
            <person name="Zhou Y."/>
            <person name="Sheng Y."/>
            <person name="Liu T."/>
            <person name="Pan Y."/>
            <person name="Xia L."/>
            <person name="Li J."/>
            <person name="Zhao F."/>
            <person name="Cao W."/>
        </authorList>
    </citation>
    <scope>NUCLEOTIDE SEQUENCE</scope>
    <source>
        <strain evidence="1">Hyas-2018</strain>
    </source>
</reference>
<sequence length="113" mass="13120">MPDTYGSFYLRHSHSALLNMAVMGQLLAEALWYVTLFQTVWSPTTMANIKRFQACFVMAYLNDIDPTNRDQVISHALGVESVLHGFERPHLHDVRIAWRMWRISFTILPHPGY</sequence>
<name>A0ACB7S8M8_HYAAI</name>
<evidence type="ECO:0000313" key="1">
    <source>
        <dbReference type="EMBL" id="KAH6931547.1"/>
    </source>
</evidence>
<gene>
    <name evidence="1" type="ORF">HPB50_025232</name>
</gene>
<accession>A0ACB7S8M8</accession>
<evidence type="ECO:0000313" key="2">
    <source>
        <dbReference type="Proteomes" id="UP000821845"/>
    </source>
</evidence>
<proteinExistence type="predicted"/>
<organism evidence="1 2">
    <name type="scientific">Hyalomma asiaticum</name>
    <name type="common">Tick</name>
    <dbReference type="NCBI Taxonomy" id="266040"/>
    <lineage>
        <taxon>Eukaryota</taxon>
        <taxon>Metazoa</taxon>
        <taxon>Ecdysozoa</taxon>
        <taxon>Arthropoda</taxon>
        <taxon>Chelicerata</taxon>
        <taxon>Arachnida</taxon>
        <taxon>Acari</taxon>
        <taxon>Parasitiformes</taxon>
        <taxon>Ixodida</taxon>
        <taxon>Ixodoidea</taxon>
        <taxon>Ixodidae</taxon>
        <taxon>Hyalomminae</taxon>
        <taxon>Hyalomma</taxon>
    </lineage>
</organism>
<keyword evidence="2" id="KW-1185">Reference proteome</keyword>
<protein>
    <submittedName>
        <fullName evidence="1">Uncharacterized protein</fullName>
    </submittedName>
</protein>
<dbReference type="Proteomes" id="UP000821845">
    <property type="component" value="Chromosome 5"/>
</dbReference>
<comment type="caution">
    <text evidence="1">The sequence shown here is derived from an EMBL/GenBank/DDBJ whole genome shotgun (WGS) entry which is preliminary data.</text>
</comment>
<dbReference type="EMBL" id="CM023485">
    <property type="protein sequence ID" value="KAH6931547.1"/>
    <property type="molecule type" value="Genomic_DNA"/>
</dbReference>